<dbReference type="InterPro" id="IPR058240">
    <property type="entry name" value="rSAM_sf"/>
</dbReference>
<name>A0AAQ1UNZ9_9BACT</name>
<evidence type="ECO:0000256" key="8">
    <source>
        <dbReference type="ARBA" id="ARBA00023014"/>
    </source>
</evidence>
<keyword evidence="6 9" id="KW-0560">Oxidoreductase</keyword>
<sequence>MDDNMDNNKNIQDIFHPQGTSLPSPLGEGPGGEAVPGVGLPLFGFIHSIETFGSVDGPGIRFLIFLQGCPMRCRFCHNPDSWQTGVGEKMTADELLDRAEHYRSYWGREGGITVSGGEALMQIDFLTELFRKAHERGINTCLDTSAQPFTRQGAWFAKFEELMKYTDTILLDIKHIDDDEHRKLTKHSNRNILDCARYLSDIHKPVWIRHVLIPGITDRDDYLARLRTFLDTLTNVERVDVLPYHTLGTYKYEKLGLDYPLKGVEPPTPERIENAKRKLGAF</sequence>
<evidence type="ECO:0000256" key="10">
    <source>
        <dbReference type="SAM" id="MobiDB-lite"/>
    </source>
</evidence>
<comment type="function">
    <text evidence="1">Activation of pyruvate formate-lyase 1 under anaerobic conditions by generation of an organic free radical, using S-adenosylmethionine and reduced flavodoxin as cosubstrates to produce 5'-deoxy-adenosine.</text>
</comment>
<keyword evidence="3 9" id="KW-0004">4Fe-4S</keyword>
<keyword evidence="9" id="KW-0963">Cytoplasm</keyword>
<evidence type="ECO:0000256" key="1">
    <source>
        <dbReference type="ARBA" id="ARBA00002918"/>
    </source>
</evidence>
<dbReference type="EC" id="1.97.1.4" evidence="9"/>
<dbReference type="PIRSF" id="PIRSF000371">
    <property type="entry name" value="PFL_act_enz"/>
    <property type="match status" value="1"/>
</dbReference>
<evidence type="ECO:0000256" key="4">
    <source>
        <dbReference type="ARBA" id="ARBA00022691"/>
    </source>
</evidence>
<evidence type="ECO:0000313" key="12">
    <source>
        <dbReference type="EMBL" id="SUB96608.1"/>
    </source>
</evidence>
<gene>
    <name evidence="12" type="primary">pflA_3</name>
    <name evidence="12" type="ORF">NCTC13063_02372</name>
</gene>
<dbReference type="PANTHER" id="PTHR30352:SF5">
    <property type="entry name" value="PYRUVATE FORMATE-LYASE 1-ACTIVATING ENZYME"/>
    <property type="match status" value="1"/>
</dbReference>
<comment type="function">
    <text evidence="9">Activation of pyruvate formate-lyase under anaerobic conditions by generation of an organic free radical, using S-adenosylmethionine and reduced flavodoxin as cosubstrates to produce 5'-deoxy-adenosine.</text>
</comment>
<dbReference type="SFLD" id="SFLDS00029">
    <property type="entry name" value="Radical_SAM"/>
    <property type="match status" value="1"/>
</dbReference>
<dbReference type="GO" id="GO:0005737">
    <property type="term" value="C:cytoplasm"/>
    <property type="evidence" value="ECO:0007669"/>
    <property type="project" value="UniProtKB-SubCell"/>
</dbReference>
<evidence type="ECO:0000256" key="9">
    <source>
        <dbReference type="RuleBase" id="RU362053"/>
    </source>
</evidence>
<feature type="domain" description="Radical SAM core" evidence="11">
    <location>
        <begin position="55"/>
        <end position="282"/>
    </location>
</feature>
<protein>
    <recommendedName>
        <fullName evidence="9">Pyruvate formate-lyase-activating enzyme</fullName>
        <ecNumber evidence="9">1.97.1.4</ecNumber>
    </recommendedName>
</protein>
<dbReference type="InterPro" id="IPR012838">
    <property type="entry name" value="PFL1_activating"/>
</dbReference>
<comment type="subcellular location">
    <subcellularLocation>
        <location evidence="9">Cytoplasm</location>
    </subcellularLocation>
</comment>
<dbReference type="InterPro" id="IPR013785">
    <property type="entry name" value="Aldolase_TIM"/>
</dbReference>
<comment type="caution">
    <text evidence="12">The sequence shown here is derived from an EMBL/GenBank/DDBJ whole genome shotgun (WGS) entry which is preliminary data.</text>
</comment>
<keyword evidence="7 9" id="KW-0408">Iron</keyword>
<dbReference type="EMBL" id="UGTJ01000002">
    <property type="protein sequence ID" value="SUB96608.1"/>
    <property type="molecule type" value="Genomic_DNA"/>
</dbReference>
<comment type="similarity">
    <text evidence="2 9">Belongs to the organic radical-activating enzymes family.</text>
</comment>
<dbReference type="AlphaFoldDB" id="A0AAQ1UNZ9"/>
<dbReference type="InterPro" id="IPR034457">
    <property type="entry name" value="Organic_radical-activating"/>
</dbReference>
<organism evidence="12 13">
    <name type="scientific">Segatella buccae</name>
    <dbReference type="NCBI Taxonomy" id="28126"/>
    <lineage>
        <taxon>Bacteria</taxon>
        <taxon>Pseudomonadati</taxon>
        <taxon>Bacteroidota</taxon>
        <taxon>Bacteroidia</taxon>
        <taxon>Bacteroidales</taxon>
        <taxon>Prevotellaceae</taxon>
        <taxon>Segatella</taxon>
    </lineage>
</organism>
<comment type="cofactor">
    <cofactor evidence="9">
        <name>[4Fe-4S] cluster</name>
        <dbReference type="ChEBI" id="CHEBI:49883"/>
    </cofactor>
    <text evidence="9">Binds 1 [4Fe-4S] cluster. The cluster is coordinated with 3 cysteines and an exchangeable S-adenosyl-L-methionine.</text>
</comment>
<evidence type="ECO:0000256" key="3">
    <source>
        <dbReference type="ARBA" id="ARBA00022485"/>
    </source>
</evidence>
<evidence type="ECO:0000313" key="13">
    <source>
        <dbReference type="Proteomes" id="UP000255283"/>
    </source>
</evidence>
<evidence type="ECO:0000259" key="11">
    <source>
        <dbReference type="PROSITE" id="PS51918"/>
    </source>
</evidence>
<reference evidence="12 13" key="1">
    <citation type="submission" date="2018-06" db="EMBL/GenBank/DDBJ databases">
        <authorList>
            <consortium name="Pathogen Informatics"/>
            <person name="Doyle S."/>
        </authorList>
    </citation>
    <scope>NUCLEOTIDE SEQUENCE [LARGE SCALE GENOMIC DNA]</scope>
    <source>
        <strain evidence="12 13">NCTC13063</strain>
    </source>
</reference>
<dbReference type="GO" id="GO:0043365">
    <property type="term" value="F:[formate-C-acetyltransferase]-activating enzyme activity"/>
    <property type="evidence" value="ECO:0007669"/>
    <property type="project" value="UniProtKB-UniRule"/>
</dbReference>
<proteinExistence type="inferred from homology"/>
<keyword evidence="5 9" id="KW-0479">Metal-binding</keyword>
<evidence type="ECO:0000256" key="7">
    <source>
        <dbReference type="ARBA" id="ARBA00023004"/>
    </source>
</evidence>
<dbReference type="Proteomes" id="UP000255283">
    <property type="component" value="Unassembled WGS sequence"/>
</dbReference>
<dbReference type="GO" id="GO:0051539">
    <property type="term" value="F:4 iron, 4 sulfur cluster binding"/>
    <property type="evidence" value="ECO:0007669"/>
    <property type="project" value="UniProtKB-UniRule"/>
</dbReference>
<dbReference type="NCBIfam" id="TIGR02493">
    <property type="entry name" value="PFLA"/>
    <property type="match status" value="1"/>
</dbReference>
<evidence type="ECO:0000256" key="6">
    <source>
        <dbReference type="ARBA" id="ARBA00023002"/>
    </source>
</evidence>
<feature type="region of interest" description="Disordered" evidence="10">
    <location>
        <begin position="1"/>
        <end position="33"/>
    </location>
</feature>
<dbReference type="PROSITE" id="PS51918">
    <property type="entry name" value="RADICAL_SAM"/>
    <property type="match status" value="1"/>
</dbReference>
<dbReference type="SFLD" id="SFLDG01066">
    <property type="entry name" value="organic_radical-activating_enz"/>
    <property type="match status" value="1"/>
</dbReference>
<accession>A0AAQ1UNZ9</accession>
<dbReference type="InterPro" id="IPR012839">
    <property type="entry name" value="Organic_radical_activase"/>
</dbReference>
<dbReference type="GO" id="GO:0046872">
    <property type="term" value="F:metal ion binding"/>
    <property type="evidence" value="ECO:0007669"/>
    <property type="project" value="UniProtKB-UniRule"/>
</dbReference>
<dbReference type="InterPro" id="IPR001989">
    <property type="entry name" value="Radical_activat_CS"/>
</dbReference>
<keyword evidence="8 9" id="KW-0411">Iron-sulfur</keyword>
<dbReference type="PANTHER" id="PTHR30352">
    <property type="entry name" value="PYRUVATE FORMATE-LYASE-ACTIVATING ENZYME"/>
    <property type="match status" value="1"/>
</dbReference>
<evidence type="ECO:0000256" key="5">
    <source>
        <dbReference type="ARBA" id="ARBA00022723"/>
    </source>
</evidence>
<keyword evidence="12" id="KW-0670">Pyruvate</keyword>
<dbReference type="Pfam" id="PF04055">
    <property type="entry name" value="Radical_SAM"/>
    <property type="match status" value="1"/>
</dbReference>
<dbReference type="Gene3D" id="3.20.20.70">
    <property type="entry name" value="Aldolase class I"/>
    <property type="match status" value="1"/>
</dbReference>
<dbReference type="PROSITE" id="PS01087">
    <property type="entry name" value="RADICAL_ACTIVATING"/>
    <property type="match status" value="1"/>
</dbReference>
<comment type="catalytic activity">
    <reaction evidence="9">
        <text>glycyl-[formate C-acetyltransferase] + reduced [flavodoxin] + S-adenosyl-L-methionine = glycin-2-yl radical-[formate C-acetyltransferase] + semiquinone [flavodoxin] + 5'-deoxyadenosine + L-methionine + H(+)</text>
        <dbReference type="Rhea" id="RHEA:19225"/>
        <dbReference type="Rhea" id="RHEA-COMP:10622"/>
        <dbReference type="Rhea" id="RHEA-COMP:12190"/>
        <dbReference type="Rhea" id="RHEA-COMP:12191"/>
        <dbReference type="Rhea" id="RHEA-COMP:14480"/>
        <dbReference type="ChEBI" id="CHEBI:15378"/>
        <dbReference type="ChEBI" id="CHEBI:17319"/>
        <dbReference type="ChEBI" id="CHEBI:29947"/>
        <dbReference type="ChEBI" id="CHEBI:32722"/>
        <dbReference type="ChEBI" id="CHEBI:57618"/>
        <dbReference type="ChEBI" id="CHEBI:57844"/>
        <dbReference type="ChEBI" id="CHEBI:59789"/>
        <dbReference type="ChEBI" id="CHEBI:140311"/>
        <dbReference type="EC" id="1.97.1.4"/>
    </reaction>
</comment>
<dbReference type="CDD" id="cd01335">
    <property type="entry name" value="Radical_SAM"/>
    <property type="match status" value="1"/>
</dbReference>
<dbReference type="InterPro" id="IPR007197">
    <property type="entry name" value="rSAM"/>
</dbReference>
<keyword evidence="4 9" id="KW-0949">S-adenosyl-L-methionine</keyword>
<dbReference type="SUPFAM" id="SSF102114">
    <property type="entry name" value="Radical SAM enzymes"/>
    <property type="match status" value="1"/>
</dbReference>
<evidence type="ECO:0000256" key="2">
    <source>
        <dbReference type="ARBA" id="ARBA00009777"/>
    </source>
</evidence>